<keyword evidence="2" id="KW-0201">Cytochrome c-type biogenesis</keyword>
<evidence type="ECO:0000256" key="1">
    <source>
        <dbReference type="ARBA" id="ARBA00004196"/>
    </source>
</evidence>
<gene>
    <name evidence="6" type="primary">resA_2</name>
    <name evidence="6" type="ORF">PCLFYP37_00561</name>
</gene>
<dbReference type="Pfam" id="PF13905">
    <property type="entry name" value="Thioredoxin_8"/>
    <property type="match status" value="1"/>
</dbReference>
<dbReference type="RefSeq" id="WP_412441537.1">
    <property type="nucleotide sequence ID" value="NZ_CACRUT010000031.1"/>
</dbReference>
<dbReference type="SUPFAM" id="SSF52833">
    <property type="entry name" value="Thioredoxin-like"/>
    <property type="match status" value="1"/>
</dbReference>
<dbReference type="InterPro" id="IPR013766">
    <property type="entry name" value="Thioredoxin_domain"/>
</dbReference>
<dbReference type="Gene3D" id="3.40.30.10">
    <property type="entry name" value="Glutaredoxin"/>
    <property type="match status" value="1"/>
</dbReference>
<sequence>MKTKNLFISGLIGLFASCSSQNCKIEGTVENAKDGDTLYLARMSDGNFTPTDTIILHQGKFTLQEKCDSTIIASFFFYDQESNEVYSNIFFMEKGNIQLNIGPEGRMSGTENNDIYQEITDSIYALHKRMSNIYARQAPSDTAEYNPDEKTEQELVALEQQSNRFVTESVKKYIDKPVGYFLFLSCYNMFTPQEVLELSQKVSSHYKNSNALKYIEEDAERSNMTSNGQSFIDITIPSMDGGELKLSDIIRDNKLTLVDCWASWCGPCRAEMPNVVSLYEKYHKKGLEIVGISFDEDETAWKNAVKTMHMTWPQASELRSWDNIMTQKYGVTSIPYTILIDSNGTIIGQQLRGEELENTVKQYLE</sequence>
<dbReference type="EMBL" id="CACRUT010000031">
    <property type="protein sequence ID" value="VYU66898.1"/>
    <property type="molecule type" value="Genomic_DNA"/>
</dbReference>
<dbReference type="InterPro" id="IPR025380">
    <property type="entry name" value="DUF4369"/>
</dbReference>
<dbReference type="InterPro" id="IPR036249">
    <property type="entry name" value="Thioredoxin-like_sf"/>
</dbReference>
<proteinExistence type="predicted"/>
<dbReference type="PANTHER" id="PTHR42852">
    <property type="entry name" value="THIOL:DISULFIDE INTERCHANGE PROTEIN DSBE"/>
    <property type="match status" value="1"/>
</dbReference>
<evidence type="ECO:0000256" key="3">
    <source>
        <dbReference type="ARBA" id="ARBA00023157"/>
    </source>
</evidence>
<dbReference type="InterPro" id="IPR050553">
    <property type="entry name" value="Thioredoxin_ResA/DsbE_sf"/>
</dbReference>
<comment type="subcellular location">
    <subcellularLocation>
        <location evidence="1">Cell envelope</location>
    </subcellularLocation>
</comment>
<organism evidence="6">
    <name type="scientific">Paraprevotella clara</name>
    <dbReference type="NCBI Taxonomy" id="454154"/>
    <lineage>
        <taxon>Bacteria</taxon>
        <taxon>Pseudomonadati</taxon>
        <taxon>Bacteroidota</taxon>
        <taxon>Bacteroidia</taxon>
        <taxon>Bacteroidales</taxon>
        <taxon>Prevotellaceae</taxon>
        <taxon>Paraprevotella</taxon>
    </lineage>
</organism>
<evidence type="ECO:0000259" key="5">
    <source>
        <dbReference type="PROSITE" id="PS51352"/>
    </source>
</evidence>
<protein>
    <submittedName>
        <fullName evidence="6">Thiol-disulfide oxidoreductase ResA</fullName>
    </submittedName>
</protein>
<dbReference type="PANTHER" id="PTHR42852:SF6">
    <property type="entry name" value="THIOL:DISULFIDE INTERCHANGE PROTEIN DSBE"/>
    <property type="match status" value="1"/>
</dbReference>
<evidence type="ECO:0000256" key="2">
    <source>
        <dbReference type="ARBA" id="ARBA00022748"/>
    </source>
</evidence>
<keyword evidence="4" id="KW-0676">Redox-active center</keyword>
<evidence type="ECO:0000256" key="4">
    <source>
        <dbReference type="ARBA" id="ARBA00023284"/>
    </source>
</evidence>
<dbReference type="Pfam" id="PF14289">
    <property type="entry name" value="DUF4369"/>
    <property type="match status" value="1"/>
</dbReference>
<dbReference type="PROSITE" id="PS51257">
    <property type="entry name" value="PROKAR_LIPOPROTEIN"/>
    <property type="match status" value="1"/>
</dbReference>
<dbReference type="InterPro" id="IPR017937">
    <property type="entry name" value="Thioredoxin_CS"/>
</dbReference>
<keyword evidence="3" id="KW-1015">Disulfide bond</keyword>
<dbReference type="CDD" id="cd02966">
    <property type="entry name" value="TlpA_like_family"/>
    <property type="match status" value="1"/>
</dbReference>
<dbReference type="GO" id="GO:0030313">
    <property type="term" value="C:cell envelope"/>
    <property type="evidence" value="ECO:0007669"/>
    <property type="project" value="UniProtKB-SubCell"/>
</dbReference>
<feature type="domain" description="Thioredoxin" evidence="5">
    <location>
        <begin position="225"/>
        <end position="365"/>
    </location>
</feature>
<evidence type="ECO:0000313" key="6">
    <source>
        <dbReference type="EMBL" id="VYU66898.1"/>
    </source>
</evidence>
<dbReference type="AlphaFoldDB" id="A0A6N3GQZ7"/>
<reference evidence="6" key="1">
    <citation type="submission" date="2019-11" db="EMBL/GenBank/DDBJ databases">
        <authorList>
            <person name="Feng L."/>
        </authorList>
    </citation>
    <scope>NUCLEOTIDE SEQUENCE</scope>
    <source>
        <strain evidence="6">PclaraLFYP37</strain>
    </source>
</reference>
<dbReference type="GO" id="GO:0017004">
    <property type="term" value="P:cytochrome complex assembly"/>
    <property type="evidence" value="ECO:0007669"/>
    <property type="project" value="UniProtKB-KW"/>
</dbReference>
<dbReference type="PROSITE" id="PS51352">
    <property type="entry name" value="THIOREDOXIN_2"/>
    <property type="match status" value="1"/>
</dbReference>
<dbReference type="InterPro" id="IPR012336">
    <property type="entry name" value="Thioredoxin-like_fold"/>
</dbReference>
<accession>A0A6N3GQZ7</accession>
<name>A0A6N3GQZ7_9BACT</name>
<dbReference type="PROSITE" id="PS00194">
    <property type="entry name" value="THIOREDOXIN_1"/>
    <property type="match status" value="1"/>
</dbReference>